<dbReference type="InterPro" id="IPR029044">
    <property type="entry name" value="Nucleotide-diphossugar_trans"/>
</dbReference>
<dbReference type="eggNOG" id="COG1215">
    <property type="taxonomic scope" value="Bacteria"/>
</dbReference>
<evidence type="ECO:0000259" key="5">
    <source>
        <dbReference type="Pfam" id="PF00535"/>
    </source>
</evidence>
<dbReference type="GO" id="GO:0016757">
    <property type="term" value="F:glycosyltransferase activity"/>
    <property type="evidence" value="ECO:0007669"/>
    <property type="project" value="UniProtKB-KW"/>
</dbReference>
<gene>
    <name evidence="6" type="ordered locus">CRES_1987</name>
</gene>
<dbReference type="Proteomes" id="UP000000492">
    <property type="component" value="Chromosome"/>
</dbReference>
<evidence type="ECO:0000256" key="3">
    <source>
        <dbReference type="ARBA" id="ARBA00022679"/>
    </source>
</evidence>
<evidence type="ECO:0000256" key="1">
    <source>
        <dbReference type="ARBA" id="ARBA00006739"/>
    </source>
</evidence>
<dbReference type="KEGG" id="crd:CRES_1987"/>
<organism evidence="6 7">
    <name type="scientific">Corynebacterium resistens (strain DSM 45100 / JCM 12819 / GTC 2026 / SICGH 158)</name>
    <dbReference type="NCBI Taxonomy" id="662755"/>
    <lineage>
        <taxon>Bacteria</taxon>
        <taxon>Bacillati</taxon>
        <taxon>Actinomycetota</taxon>
        <taxon>Actinomycetes</taxon>
        <taxon>Mycobacteriales</taxon>
        <taxon>Corynebacteriaceae</taxon>
        <taxon>Corynebacterium</taxon>
    </lineage>
</organism>
<dbReference type="InterPro" id="IPR001173">
    <property type="entry name" value="Glyco_trans_2-like"/>
</dbReference>
<reference evidence="6 7" key="1">
    <citation type="journal article" date="2012" name="BMC Genomics">
        <title>Complete genome sequence, lifestyle, and multi-drug resistance of the human pathogen Corynebacterium resistens DSM 45100 isolated from blood samples of a leukemia patient.</title>
        <authorList>
            <person name="Schroder J."/>
            <person name="Maus I."/>
            <person name="Meyer K."/>
            <person name="Wordemann S."/>
            <person name="Blom J."/>
            <person name="Jaenicke S."/>
            <person name="Schneider J."/>
            <person name="Trost E."/>
            <person name="Tauch A."/>
        </authorList>
    </citation>
    <scope>NUCLEOTIDE SEQUENCE [LARGE SCALE GENOMIC DNA]</scope>
    <source>
        <strain evidence="7">DSM 45100 / JCM 12819 / CCUG 50093 / GTC 2026 / SICGH 158</strain>
    </source>
</reference>
<name>F8E368_CORRG</name>
<keyword evidence="7" id="KW-1185">Reference proteome</keyword>
<proteinExistence type="inferred from homology"/>
<evidence type="ECO:0000313" key="6">
    <source>
        <dbReference type="EMBL" id="AEI10340.1"/>
    </source>
</evidence>
<keyword evidence="3 6" id="KW-0808">Transferase</keyword>
<dbReference type="Pfam" id="PF00535">
    <property type="entry name" value="Glycos_transf_2"/>
    <property type="match status" value="1"/>
</dbReference>
<dbReference type="PANTHER" id="PTHR43685:SF5">
    <property type="entry name" value="GLYCOSYLTRANSFERASE EPSE-RELATED"/>
    <property type="match status" value="1"/>
</dbReference>
<evidence type="ECO:0000313" key="7">
    <source>
        <dbReference type="Proteomes" id="UP000000492"/>
    </source>
</evidence>
<dbReference type="PANTHER" id="PTHR43685">
    <property type="entry name" value="GLYCOSYLTRANSFERASE"/>
    <property type="match status" value="1"/>
</dbReference>
<dbReference type="HOGENOM" id="CLU_025996_0_9_11"/>
<dbReference type="EMBL" id="CP002857">
    <property type="protein sequence ID" value="AEI10340.1"/>
    <property type="molecule type" value="Genomic_DNA"/>
</dbReference>
<protein>
    <submittedName>
        <fullName evidence="6">Glycosyl transferase</fullName>
    </submittedName>
</protein>
<sequence length="327" mass="36825">MPATPFKDIPMPNRPNSTEESRTFVPPAAETPKPCPVSVLISVYHRIDPRDLTWALASLHQQSMPAEEVVIVLDGPVGSQLRGVVEKFEEAYPYTTKVVELERNVGTAGALNAGLEHCSHGLNARLDADDIAKPDRLHAQVEFMNAHPKVAVLGSALEEFRSEELATHEVQIGDMNADLGTMKQLSTKIRKLPEQHSKIVRTAKINSPVNHPSAMLRTDVLREVGGYHHVHFMEDYDLWARVIQAGYQLHNDPRALTWFRTSEAMFARRSGKEMWRAEIQMQRNLVQYGLIGVPRAIVNFVMRSAFRALPTPLLAKTYKIIFQRPAR</sequence>
<dbReference type="AlphaFoldDB" id="F8E368"/>
<dbReference type="SUPFAM" id="SSF53448">
    <property type="entry name" value="Nucleotide-diphospho-sugar transferases"/>
    <property type="match status" value="1"/>
</dbReference>
<feature type="region of interest" description="Disordered" evidence="4">
    <location>
        <begin position="1"/>
        <end position="30"/>
    </location>
</feature>
<keyword evidence="2" id="KW-0328">Glycosyltransferase</keyword>
<feature type="domain" description="Glycosyltransferase 2-like" evidence="5">
    <location>
        <begin position="38"/>
        <end position="223"/>
    </location>
</feature>
<dbReference type="Gene3D" id="3.90.550.10">
    <property type="entry name" value="Spore Coat Polysaccharide Biosynthesis Protein SpsA, Chain A"/>
    <property type="match status" value="1"/>
</dbReference>
<evidence type="ECO:0000256" key="2">
    <source>
        <dbReference type="ARBA" id="ARBA00022676"/>
    </source>
</evidence>
<accession>F8E368</accession>
<comment type="similarity">
    <text evidence="1">Belongs to the glycosyltransferase 2 family.</text>
</comment>
<dbReference type="STRING" id="662755.CRES_1987"/>
<dbReference type="InterPro" id="IPR050834">
    <property type="entry name" value="Glycosyltransf_2"/>
</dbReference>
<evidence type="ECO:0000256" key="4">
    <source>
        <dbReference type="SAM" id="MobiDB-lite"/>
    </source>
</evidence>